<dbReference type="RefSeq" id="WP_248943381.1">
    <property type="nucleotide sequence ID" value="NZ_JAKIKS010000269.1"/>
</dbReference>
<dbReference type="NCBIfam" id="NF012196">
    <property type="entry name" value="Ig_like_ice"/>
    <property type="match status" value="1"/>
</dbReference>
<dbReference type="EMBL" id="JAKIKS010000269">
    <property type="protein sequence ID" value="MCL1127958.1"/>
    <property type="molecule type" value="Genomic_DNA"/>
</dbReference>
<accession>A0ABT0LJV1</accession>
<organism evidence="1 2">
    <name type="scientific">Shewanella surugensis</name>
    <dbReference type="NCBI Taxonomy" id="212020"/>
    <lineage>
        <taxon>Bacteria</taxon>
        <taxon>Pseudomonadati</taxon>
        <taxon>Pseudomonadota</taxon>
        <taxon>Gammaproteobacteria</taxon>
        <taxon>Alteromonadales</taxon>
        <taxon>Shewanellaceae</taxon>
        <taxon>Shewanella</taxon>
    </lineage>
</organism>
<evidence type="ECO:0000313" key="2">
    <source>
        <dbReference type="Proteomes" id="UP001203423"/>
    </source>
</evidence>
<protein>
    <submittedName>
        <fullName evidence="1">Ig-like domain-containing protein</fullName>
    </submittedName>
</protein>
<comment type="caution">
    <text evidence="1">The sequence shown here is derived from an EMBL/GenBank/DDBJ whole genome shotgun (WGS) entry which is preliminary data.</text>
</comment>
<name>A0ABT0LJV1_9GAMM</name>
<keyword evidence="2" id="KW-1185">Reference proteome</keyword>
<sequence length="284" mass="31571">MSIFITKQSAIVKSVSGPLKVKDSQGGTLSLNTTDYIHAGEMILFNQDSIFSLILNNGHELSHTQIKNNAIQHHSSSAPIPYTELIIDNITPNNIINILEASNDINVTGYILGDIDPKGEIKIDIQGNQYQTYLEQNGRFDIDIPGFELATSNHITVHFNAYDNRGYPYCVSKIKHYQVMLVGPYIDIVLQPISIKHDHISGSTNKKITVTGMAKYHFSIGDKIIITVNNTLYKTQVLKQGSFSIDILLTDILVSNQVTATLISYDMSGNRSEATINQRINDTE</sequence>
<dbReference type="InterPro" id="IPR013783">
    <property type="entry name" value="Ig-like_fold"/>
</dbReference>
<proteinExistence type="predicted"/>
<reference evidence="1 2" key="1">
    <citation type="submission" date="2022-01" db="EMBL/GenBank/DDBJ databases">
        <title>Whole genome-based taxonomy of the Shewanellaceae.</title>
        <authorList>
            <person name="Martin-Rodriguez A.J."/>
        </authorList>
    </citation>
    <scope>NUCLEOTIDE SEQUENCE [LARGE SCALE GENOMIC DNA]</scope>
    <source>
        <strain evidence="1 2">DSM 17177</strain>
    </source>
</reference>
<dbReference type="InterPro" id="IPR049826">
    <property type="entry name" value="Ig-like_ice"/>
</dbReference>
<gene>
    <name evidence="1" type="ORF">L2764_26780</name>
</gene>
<dbReference type="Gene3D" id="2.60.40.10">
    <property type="entry name" value="Immunoglobulins"/>
    <property type="match status" value="2"/>
</dbReference>
<evidence type="ECO:0000313" key="1">
    <source>
        <dbReference type="EMBL" id="MCL1127958.1"/>
    </source>
</evidence>
<dbReference type="Proteomes" id="UP001203423">
    <property type="component" value="Unassembled WGS sequence"/>
</dbReference>